<dbReference type="Proteomes" id="UP000664073">
    <property type="component" value="Unassembled WGS sequence"/>
</dbReference>
<dbReference type="PROSITE" id="PS51257">
    <property type="entry name" value="PROKAR_LIPOPROTEIN"/>
    <property type="match status" value="1"/>
</dbReference>
<dbReference type="InterPro" id="IPR011990">
    <property type="entry name" value="TPR-like_helical_dom_sf"/>
</dbReference>
<dbReference type="SUPFAM" id="SSF48452">
    <property type="entry name" value="TPR-like"/>
    <property type="match status" value="1"/>
</dbReference>
<feature type="signal peptide" evidence="2">
    <location>
        <begin position="1"/>
        <end position="23"/>
    </location>
</feature>
<gene>
    <name evidence="3" type="ORF">J2D77_01605</name>
</gene>
<reference evidence="3" key="1">
    <citation type="submission" date="2021-03" db="EMBL/GenBank/DDBJ databases">
        <title>The complete genome sequence of Acetobacter sp. TBRC 12339.</title>
        <authorList>
            <person name="Charoenyingcharoen P."/>
            <person name="Yukphan P."/>
        </authorList>
    </citation>
    <scope>NUCLEOTIDE SEQUENCE</scope>
    <source>
        <strain evidence="3">TBRC 12339</strain>
    </source>
</reference>
<organism evidence="3 4">
    <name type="scientific">Acetobacter garciniae</name>
    <dbReference type="NCBI Taxonomy" id="2817435"/>
    <lineage>
        <taxon>Bacteria</taxon>
        <taxon>Pseudomonadati</taxon>
        <taxon>Pseudomonadota</taxon>
        <taxon>Alphaproteobacteria</taxon>
        <taxon>Acetobacterales</taxon>
        <taxon>Acetobacteraceae</taxon>
        <taxon>Acetobacter</taxon>
    </lineage>
</organism>
<sequence length="331" mass="33327">MRGLLRGAVLGLPLLLAGCGGGAQNPTVRDDETWDQFMTAGEDSFALGRYSVAATQYRKAADLALVRDSAPNIAEAGYDLAVSQLAANQPAQALASITATRQAVALRQATSMPFLDLVEAAARYRLGQYAQAQELAAHVMAAGDGAAGMRAALVAGLAADKRGDATGLSEAQAYLAGQGARSKTLSAPQQAMQQAALSEIQARALRASDPARGRALAEHAAALLRDNGAYRDMSRVLALAAELANASGDQPGAKALWARAAQSAAAQNGSSTTTLPAAASEAAIAGSAAVGQSLAASAGAANAGTGGDAASWGRNAGDVPLRPFDMDNATP</sequence>
<dbReference type="AlphaFoldDB" id="A0A939HJF5"/>
<proteinExistence type="predicted"/>
<feature type="region of interest" description="Disordered" evidence="1">
    <location>
        <begin position="304"/>
        <end position="331"/>
    </location>
</feature>
<comment type="caution">
    <text evidence="3">The sequence shown here is derived from an EMBL/GenBank/DDBJ whole genome shotgun (WGS) entry which is preliminary data.</text>
</comment>
<evidence type="ECO:0000256" key="2">
    <source>
        <dbReference type="SAM" id="SignalP"/>
    </source>
</evidence>
<accession>A0A939HJF5</accession>
<evidence type="ECO:0000313" key="4">
    <source>
        <dbReference type="Proteomes" id="UP000664073"/>
    </source>
</evidence>
<feature type="chain" id="PRO_5037674278" evidence="2">
    <location>
        <begin position="24"/>
        <end position="331"/>
    </location>
</feature>
<keyword evidence="2" id="KW-0732">Signal</keyword>
<evidence type="ECO:0000313" key="3">
    <source>
        <dbReference type="EMBL" id="MBO1323850.1"/>
    </source>
</evidence>
<protein>
    <submittedName>
        <fullName evidence="3">Uncharacterized protein</fullName>
    </submittedName>
</protein>
<evidence type="ECO:0000256" key="1">
    <source>
        <dbReference type="SAM" id="MobiDB-lite"/>
    </source>
</evidence>
<keyword evidence="4" id="KW-1185">Reference proteome</keyword>
<dbReference type="EMBL" id="JAFVMH010000001">
    <property type="protein sequence ID" value="MBO1323850.1"/>
    <property type="molecule type" value="Genomic_DNA"/>
</dbReference>
<name>A0A939HJF5_9PROT</name>